<evidence type="ECO:0000256" key="4">
    <source>
        <dbReference type="ARBA" id="ARBA00022475"/>
    </source>
</evidence>
<evidence type="ECO:0000256" key="2">
    <source>
        <dbReference type="ARBA" id="ARBA00022448"/>
    </source>
</evidence>
<dbReference type="PANTHER" id="PTHR43298">
    <property type="entry name" value="MULTIDRUG RESISTANCE PROTEIN NORM-RELATED"/>
    <property type="match status" value="1"/>
</dbReference>
<evidence type="ECO:0000256" key="5">
    <source>
        <dbReference type="ARBA" id="ARBA00022692"/>
    </source>
</evidence>
<evidence type="ECO:0000256" key="7">
    <source>
        <dbReference type="ARBA" id="ARBA00023065"/>
    </source>
</evidence>
<gene>
    <name evidence="11" type="ORF">HMPREF0860_0748</name>
</gene>
<feature type="transmembrane region" description="Helical" evidence="10">
    <location>
        <begin position="404"/>
        <end position="428"/>
    </location>
</feature>
<accession>A0ABN0P8I0</accession>
<feature type="transmembrane region" description="Helical" evidence="10">
    <location>
        <begin position="165"/>
        <end position="190"/>
    </location>
</feature>
<evidence type="ECO:0000256" key="9">
    <source>
        <dbReference type="ARBA" id="ARBA00031636"/>
    </source>
</evidence>
<evidence type="ECO:0000256" key="8">
    <source>
        <dbReference type="ARBA" id="ARBA00023136"/>
    </source>
</evidence>
<evidence type="ECO:0000256" key="6">
    <source>
        <dbReference type="ARBA" id="ARBA00022989"/>
    </source>
</evidence>
<evidence type="ECO:0000256" key="10">
    <source>
        <dbReference type="SAM" id="Phobius"/>
    </source>
</evidence>
<evidence type="ECO:0000313" key="11">
    <source>
        <dbReference type="EMBL" id="ERK04576.1"/>
    </source>
</evidence>
<reference evidence="11 12" key="1">
    <citation type="submission" date="2013-08" db="EMBL/GenBank/DDBJ databases">
        <authorList>
            <person name="Durkin A.S."/>
            <person name="Haft D.R."/>
            <person name="McCorrison J."/>
            <person name="Torralba M."/>
            <person name="Gillis M."/>
            <person name="Haft D.H."/>
            <person name="Methe B."/>
            <person name="Sutton G."/>
            <person name="Nelson K.E."/>
        </authorList>
    </citation>
    <scope>NUCLEOTIDE SEQUENCE [LARGE SCALE GENOMIC DNA]</scope>
    <source>
        <strain evidence="11 12">ATCC 35536</strain>
    </source>
</reference>
<dbReference type="PIRSF" id="PIRSF006603">
    <property type="entry name" value="DinF"/>
    <property type="match status" value="1"/>
</dbReference>
<keyword evidence="8 10" id="KW-0472">Membrane</keyword>
<keyword evidence="7" id="KW-0406">Ion transport</keyword>
<keyword evidence="5 10" id="KW-0812">Transmembrane</keyword>
<feature type="transmembrane region" description="Helical" evidence="10">
    <location>
        <begin position="55"/>
        <end position="78"/>
    </location>
</feature>
<sequence>MIMTALPGFYSTLFTIALPIVLQNFLQTFVNMLDTVMVGRLGATEIAAAGLGNQIFFILNMMLFGISSGGAIFVAQYWGKKDIAGIRRTLGITLALSFSLSLIFTAAALFFPRELISLYSSDERVIALGGRYLRCVAPSYPMLALSFAFQLAFRATEHVRLPTVSTAISFFVNAVFNYLLIFGASVSVFGTALTVPAMGVQGAAIATVLSRFVELAITVGWSYRKKYEACGRFAELFSFDRDFLARFVKIALPVIINETLWGLGITMENSIFSHASTDALAAFNITGTISQLTWVFFIGVGNGAGIIIGKKIGASAEAEARRYANRFAWFMPAMAVLIGSLLFPLSLALPVLFNVGTHIIRQARLMLRILMCVYPLNAFNMFFIVGMCRSGGDTIYAAINDGVWMWFVAIPLAYTAAFVLHAEPYVIYACLQIEQIFKSGAGLLRVRNGKWLHNVTR</sequence>
<dbReference type="PANTHER" id="PTHR43298:SF2">
    <property type="entry name" value="FMN_FAD EXPORTER YEEO-RELATED"/>
    <property type="match status" value="1"/>
</dbReference>
<dbReference type="InterPro" id="IPR002528">
    <property type="entry name" value="MATE_fam"/>
</dbReference>
<organism evidence="11 12">
    <name type="scientific">Treponema socranskii subsp. socranskii VPI DR56BR1116 = ATCC 35536</name>
    <dbReference type="NCBI Taxonomy" id="1125725"/>
    <lineage>
        <taxon>Bacteria</taxon>
        <taxon>Pseudomonadati</taxon>
        <taxon>Spirochaetota</taxon>
        <taxon>Spirochaetia</taxon>
        <taxon>Spirochaetales</taxon>
        <taxon>Treponemataceae</taxon>
        <taxon>Treponema</taxon>
    </lineage>
</organism>
<dbReference type="EMBL" id="AVQI01000020">
    <property type="protein sequence ID" value="ERK04576.1"/>
    <property type="molecule type" value="Genomic_DNA"/>
</dbReference>
<keyword evidence="4" id="KW-1003">Cell membrane</keyword>
<feature type="transmembrane region" description="Helical" evidence="10">
    <location>
        <begin position="131"/>
        <end position="153"/>
    </location>
</feature>
<keyword evidence="12" id="KW-1185">Reference proteome</keyword>
<comment type="caution">
    <text evidence="11">The sequence shown here is derived from an EMBL/GenBank/DDBJ whole genome shotgun (WGS) entry which is preliminary data.</text>
</comment>
<dbReference type="InterPro" id="IPR048279">
    <property type="entry name" value="MdtK-like"/>
</dbReference>
<name>A0ABN0P8I0_TRESO</name>
<feature type="transmembrane region" description="Helical" evidence="10">
    <location>
        <begin position="292"/>
        <end position="309"/>
    </location>
</feature>
<evidence type="ECO:0000313" key="12">
    <source>
        <dbReference type="Proteomes" id="UP000016646"/>
    </source>
</evidence>
<evidence type="ECO:0000256" key="3">
    <source>
        <dbReference type="ARBA" id="ARBA00022449"/>
    </source>
</evidence>
<dbReference type="InterPro" id="IPR050222">
    <property type="entry name" value="MATE_MdtK"/>
</dbReference>
<comment type="subcellular location">
    <subcellularLocation>
        <location evidence="1">Cell membrane</location>
        <topology evidence="1">Multi-pass membrane protein</topology>
    </subcellularLocation>
</comment>
<feature type="transmembrane region" description="Helical" evidence="10">
    <location>
        <begin position="365"/>
        <end position="384"/>
    </location>
</feature>
<evidence type="ECO:0000256" key="1">
    <source>
        <dbReference type="ARBA" id="ARBA00004651"/>
    </source>
</evidence>
<dbReference type="NCBIfam" id="TIGR00797">
    <property type="entry name" value="matE"/>
    <property type="match status" value="1"/>
</dbReference>
<keyword evidence="3" id="KW-0050">Antiport</keyword>
<feature type="transmembrane region" description="Helical" evidence="10">
    <location>
        <begin position="90"/>
        <end position="111"/>
    </location>
</feature>
<protein>
    <recommendedName>
        <fullName evidence="9">Multidrug-efflux transporter</fullName>
    </recommendedName>
</protein>
<feature type="transmembrane region" description="Helical" evidence="10">
    <location>
        <begin position="202"/>
        <end position="223"/>
    </location>
</feature>
<keyword evidence="6 10" id="KW-1133">Transmembrane helix</keyword>
<dbReference type="Proteomes" id="UP000016646">
    <property type="component" value="Unassembled WGS sequence"/>
</dbReference>
<feature type="transmembrane region" description="Helical" evidence="10">
    <location>
        <begin position="329"/>
        <end position="353"/>
    </location>
</feature>
<keyword evidence="2" id="KW-0813">Transport</keyword>
<proteinExistence type="predicted"/>
<dbReference type="CDD" id="cd13134">
    <property type="entry name" value="MATE_like_8"/>
    <property type="match status" value="1"/>
</dbReference>
<dbReference type="Pfam" id="PF01554">
    <property type="entry name" value="MatE"/>
    <property type="match status" value="2"/>
</dbReference>